<comment type="caution">
    <text evidence="2">The sequence shown here is derived from an EMBL/GenBank/DDBJ whole genome shotgun (WGS) entry which is preliminary data.</text>
</comment>
<evidence type="ECO:0000313" key="2">
    <source>
        <dbReference type="EMBL" id="KMQ72359.1"/>
    </source>
</evidence>
<reference evidence="2 3" key="1">
    <citation type="journal article" date="2004" name="Int. J. Syst. Evol. Microbiol.">
        <title>Kaistella koreensis gen. nov., sp. nov., a novel member of the Chryseobacterium-Bergeyella-Riemerella branch.</title>
        <authorList>
            <person name="Kim M.K."/>
            <person name="Im W.T."/>
            <person name="Shin Y.K."/>
            <person name="Lim J.H."/>
            <person name="Kim S.H."/>
            <person name="Lee B.C."/>
            <person name="Park M.Y."/>
            <person name="Lee K.Y."/>
            <person name="Lee S.T."/>
        </authorList>
    </citation>
    <scope>NUCLEOTIDE SEQUENCE [LARGE SCALE GENOMIC DNA]</scope>
    <source>
        <strain evidence="2 3">CCUG 49689</strain>
    </source>
</reference>
<proteinExistence type="predicted"/>
<dbReference type="CDD" id="cd07177">
    <property type="entry name" value="terB_like"/>
    <property type="match status" value="1"/>
</dbReference>
<feature type="domain" description="Co-chaperone DjlA N-terminal" evidence="1">
    <location>
        <begin position="12"/>
        <end position="112"/>
    </location>
</feature>
<sequence length="116" mass="13750">MQKSNKSIAGYHLLMILSSVDGEFAPEEGMKIQEYLAEEFPFKVNLDNELHVIALLQPEEWKDHFEFHARCFHEDSTEKERLDFIQFAKSLIKADEEVTDREHQFYKLLKNMWGLS</sequence>
<name>A0A0J7J2S5_9FLAO</name>
<keyword evidence="3" id="KW-1185">Reference proteome</keyword>
<gene>
    <name evidence="2" type="ORF">ACM44_02675</name>
</gene>
<dbReference type="PATRIC" id="fig|1304281.5.peg.580"/>
<protein>
    <recommendedName>
        <fullName evidence="1">Co-chaperone DjlA N-terminal domain-containing protein</fullName>
    </recommendedName>
</protein>
<dbReference type="RefSeq" id="WP_048498555.1">
    <property type="nucleotide sequence ID" value="NZ_LFNG01000003.1"/>
</dbReference>
<evidence type="ECO:0000313" key="3">
    <source>
        <dbReference type="Proteomes" id="UP000035900"/>
    </source>
</evidence>
<evidence type="ECO:0000259" key="1">
    <source>
        <dbReference type="Pfam" id="PF05099"/>
    </source>
</evidence>
<dbReference type="OrthoDB" id="667012at2"/>
<dbReference type="SUPFAM" id="SSF158682">
    <property type="entry name" value="TerB-like"/>
    <property type="match status" value="1"/>
</dbReference>
<organism evidence="2 3">
    <name type="scientific">Chryseobacterium koreense CCUG 49689</name>
    <dbReference type="NCBI Taxonomy" id="1304281"/>
    <lineage>
        <taxon>Bacteria</taxon>
        <taxon>Pseudomonadati</taxon>
        <taxon>Bacteroidota</taxon>
        <taxon>Flavobacteriia</taxon>
        <taxon>Flavobacteriales</taxon>
        <taxon>Weeksellaceae</taxon>
        <taxon>Chryseobacterium group</taxon>
        <taxon>Chryseobacterium</taxon>
    </lineage>
</organism>
<dbReference type="InterPro" id="IPR029024">
    <property type="entry name" value="TerB-like"/>
</dbReference>
<dbReference type="InterPro" id="IPR007791">
    <property type="entry name" value="DjlA_N"/>
</dbReference>
<dbReference type="Gene3D" id="1.10.3680.10">
    <property type="entry name" value="TerB-like"/>
    <property type="match status" value="1"/>
</dbReference>
<dbReference type="Proteomes" id="UP000035900">
    <property type="component" value="Unassembled WGS sequence"/>
</dbReference>
<dbReference type="EMBL" id="LFNG01000003">
    <property type="protein sequence ID" value="KMQ72359.1"/>
    <property type="molecule type" value="Genomic_DNA"/>
</dbReference>
<dbReference type="STRING" id="1304281.ACM44_02675"/>
<dbReference type="Pfam" id="PF05099">
    <property type="entry name" value="TerB"/>
    <property type="match status" value="1"/>
</dbReference>
<dbReference type="AlphaFoldDB" id="A0A0J7J2S5"/>
<accession>A0A0J7J2S5</accession>